<gene>
    <name evidence="3" type="ORF">WAE58_22020</name>
</gene>
<proteinExistence type="predicted"/>
<keyword evidence="2" id="KW-0472">Membrane</keyword>
<evidence type="ECO:0000256" key="2">
    <source>
        <dbReference type="SAM" id="Phobius"/>
    </source>
</evidence>
<keyword evidence="2" id="KW-1133">Transmembrane helix</keyword>
<dbReference type="RefSeq" id="WP_337717681.1">
    <property type="nucleotide sequence ID" value="NZ_JBBEUB010000010.1"/>
</dbReference>
<evidence type="ECO:0000313" key="4">
    <source>
        <dbReference type="Proteomes" id="UP001378956"/>
    </source>
</evidence>
<keyword evidence="4" id="KW-1185">Reference proteome</keyword>
<name>A0ABU8NT88_9SPHI</name>
<dbReference type="Proteomes" id="UP001378956">
    <property type="component" value="Unassembled WGS sequence"/>
</dbReference>
<feature type="transmembrane region" description="Helical" evidence="2">
    <location>
        <begin position="120"/>
        <end position="138"/>
    </location>
</feature>
<organism evidence="3 4">
    <name type="scientific">Pedobacter panaciterrae</name>
    <dbReference type="NCBI Taxonomy" id="363849"/>
    <lineage>
        <taxon>Bacteria</taxon>
        <taxon>Pseudomonadati</taxon>
        <taxon>Bacteroidota</taxon>
        <taxon>Sphingobacteriia</taxon>
        <taxon>Sphingobacteriales</taxon>
        <taxon>Sphingobacteriaceae</taxon>
        <taxon>Pedobacter</taxon>
    </lineage>
</organism>
<keyword evidence="1" id="KW-0175">Coiled coil</keyword>
<reference evidence="3 4" key="1">
    <citation type="submission" date="2024-03" db="EMBL/GenBank/DDBJ databases">
        <title>Sequence of Lycoming College Course Isolates.</title>
        <authorList>
            <person name="Plotts O."/>
            <person name="Newman J."/>
        </authorList>
    </citation>
    <scope>NUCLEOTIDE SEQUENCE [LARGE SCALE GENOMIC DNA]</scope>
    <source>
        <strain evidence="3 4">CJB-3</strain>
    </source>
</reference>
<protein>
    <submittedName>
        <fullName evidence="3">Uncharacterized protein</fullName>
    </submittedName>
</protein>
<feature type="coiled-coil region" evidence="1">
    <location>
        <begin position="12"/>
        <end position="46"/>
    </location>
</feature>
<sequence>MDLDETSFTEILKELAEQGKKTQKVIADLEEKLADKDNQLNILIEESKALIATFERKYDTIEVKAPRPDLSEVNLAILKGFVGINQAIEKGPKPIIRQIRFTLFPEQVRAPEYYHAMMRGLVWIILGSLFMVLTYLLINRCL</sequence>
<evidence type="ECO:0000256" key="1">
    <source>
        <dbReference type="SAM" id="Coils"/>
    </source>
</evidence>
<evidence type="ECO:0000313" key="3">
    <source>
        <dbReference type="EMBL" id="MEJ2905138.1"/>
    </source>
</evidence>
<comment type="caution">
    <text evidence="3">The sequence shown here is derived from an EMBL/GenBank/DDBJ whole genome shotgun (WGS) entry which is preliminary data.</text>
</comment>
<accession>A0ABU8NT88</accession>
<keyword evidence="2" id="KW-0812">Transmembrane</keyword>
<dbReference type="EMBL" id="JBBEUB010000010">
    <property type="protein sequence ID" value="MEJ2905138.1"/>
    <property type="molecule type" value="Genomic_DNA"/>
</dbReference>